<evidence type="ECO:0000313" key="10">
    <source>
        <dbReference type="Proteomes" id="UP000308230"/>
    </source>
</evidence>
<feature type="transmembrane region" description="Helical" evidence="8">
    <location>
        <begin position="117"/>
        <end position="143"/>
    </location>
</feature>
<dbReference type="EMBL" id="SWLG01000007">
    <property type="protein sequence ID" value="TLS37233.1"/>
    <property type="molecule type" value="Genomic_DNA"/>
</dbReference>
<gene>
    <name evidence="9" type="ORF">FCL54_11960</name>
</gene>
<dbReference type="GO" id="GO:0005385">
    <property type="term" value="F:zinc ion transmembrane transporter activity"/>
    <property type="evidence" value="ECO:0007669"/>
    <property type="project" value="TreeGrafter"/>
</dbReference>
<feature type="transmembrane region" description="Helical" evidence="8">
    <location>
        <begin position="164"/>
        <end position="185"/>
    </location>
</feature>
<feature type="transmembrane region" description="Helical" evidence="8">
    <location>
        <begin position="191"/>
        <end position="211"/>
    </location>
</feature>
<dbReference type="InterPro" id="IPR003689">
    <property type="entry name" value="ZIP"/>
</dbReference>
<comment type="subcellular location">
    <subcellularLocation>
        <location evidence="1">Cell membrane</location>
        <topology evidence="1">Multi-pass membrane protein</topology>
    </subcellularLocation>
</comment>
<evidence type="ECO:0000256" key="6">
    <source>
        <dbReference type="ARBA" id="ARBA00022989"/>
    </source>
</evidence>
<keyword evidence="10" id="KW-1185">Reference proteome</keyword>
<keyword evidence="4 8" id="KW-0812">Transmembrane</keyword>
<dbReference type="GO" id="GO:0005886">
    <property type="term" value="C:plasma membrane"/>
    <property type="evidence" value="ECO:0007669"/>
    <property type="project" value="UniProtKB-SubCell"/>
</dbReference>
<keyword evidence="7 8" id="KW-0472">Membrane</keyword>
<dbReference type="Pfam" id="PF02535">
    <property type="entry name" value="Zip"/>
    <property type="match status" value="1"/>
</dbReference>
<accession>A0A5R9F8Q8</accession>
<feature type="transmembrane region" description="Helical" evidence="8">
    <location>
        <begin position="31"/>
        <end position="49"/>
    </location>
</feature>
<evidence type="ECO:0000256" key="5">
    <source>
        <dbReference type="ARBA" id="ARBA00022833"/>
    </source>
</evidence>
<dbReference type="RefSeq" id="WP_138126714.1">
    <property type="nucleotide sequence ID" value="NZ_SWLG01000007.1"/>
</dbReference>
<comment type="caution">
    <text evidence="9">The sequence shown here is derived from an EMBL/GenBank/DDBJ whole genome shotgun (WGS) entry which is preliminary data.</text>
</comment>
<evidence type="ECO:0000256" key="8">
    <source>
        <dbReference type="SAM" id="Phobius"/>
    </source>
</evidence>
<feature type="transmembrane region" description="Helical" evidence="8">
    <location>
        <begin position="61"/>
        <end position="82"/>
    </location>
</feature>
<dbReference type="OrthoDB" id="1145132at2"/>
<protein>
    <submittedName>
        <fullName evidence="9">ZIP family metal transporter</fullName>
    </submittedName>
</protein>
<keyword evidence="5" id="KW-0862">Zinc</keyword>
<evidence type="ECO:0000256" key="1">
    <source>
        <dbReference type="ARBA" id="ARBA00004651"/>
    </source>
</evidence>
<name>A0A5R9F8Q8_9BACL</name>
<dbReference type="AlphaFoldDB" id="A0A5R9F8Q8"/>
<dbReference type="Proteomes" id="UP000308230">
    <property type="component" value="Unassembled WGS sequence"/>
</dbReference>
<proteinExistence type="inferred from homology"/>
<sequence length="241" mass="25107">MWNALLWGAVAGSSILLGTVTSFFVPMKQRILGYIMAFGTGALIAATSFELLLKSIESSGLLSTTIGFLAGAGIFTAFDWYLWKNGARKRNRSSGGSSSGVGWAIFVGAIMDNIPETAMIGVSLIGNNSVSWALLAAVFISNFPEGLSSSSGLLEDGYSKKKIFLSWTAAVIITALSSLAGYVFLNGAPDQVRAILGSFAGGSIIAMVSSTMLPEAYEKSDPTIGLITALGLLIALALNTL</sequence>
<feature type="transmembrane region" description="Helical" evidence="8">
    <location>
        <begin position="223"/>
        <end position="240"/>
    </location>
</feature>
<dbReference type="PANTHER" id="PTHR11040">
    <property type="entry name" value="ZINC/IRON TRANSPORTER"/>
    <property type="match status" value="1"/>
</dbReference>
<keyword evidence="6 8" id="KW-1133">Transmembrane helix</keyword>
<reference evidence="9 10" key="1">
    <citation type="submission" date="2019-04" db="EMBL/GenBank/DDBJ databases">
        <title>Bacillus caeni sp. nov., a bacterium isolated from mangrove sediment.</title>
        <authorList>
            <person name="Huang H."/>
            <person name="Mo K."/>
            <person name="Hu Y."/>
        </authorList>
    </citation>
    <scope>NUCLEOTIDE SEQUENCE [LARGE SCALE GENOMIC DNA]</scope>
    <source>
        <strain evidence="9 10">HB172195</strain>
    </source>
</reference>
<evidence type="ECO:0000313" key="9">
    <source>
        <dbReference type="EMBL" id="TLS37233.1"/>
    </source>
</evidence>
<comment type="similarity">
    <text evidence="2">Belongs to the ZIP transporter (TC 2.A.5) family.</text>
</comment>
<evidence type="ECO:0000256" key="7">
    <source>
        <dbReference type="ARBA" id="ARBA00023136"/>
    </source>
</evidence>
<dbReference type="PANTHER" id="PTHR11040:SF211">
    <property type="entry name" value="ZINC TRANSPORTER ZIP11"/>
    <property type="match status" value="1"/>
</dbReference>
<evidence type="ECO:0000256" key="2">
    <source>
        <dbReference type="ARBA" id="ARBA00006939"/>
    </source>
</evidence>
<evidence type="ECO:0000256" key="3">
    <source>
        <dbReference type="ARBA" id="ARBA00022475"/>
    </source>
</evidence>
<organism evidence="9 10">
    <name type="scientific">Exobacillus caeni</name>
    <dbReference type="NCBI Taxonomy" id="2574798"/>
    <lineage>
        <taxon>Bacteria</taxon>
        <taxon>Bacillati</taxon>
        <taxon>Bacillota</taxon>
        <taxon>Bacilli</taxon>
        <taxon>Bacillales</taxon>
        <taxon>Guptibacillaceae</taxon>
        <taxon>Exobacillus</taxon>
    </lineage>
</organism>
<feature type="transmembrane region" description="Helical" evidence="8">
    <location>
        <begin position="6"/>
        <end position="24"/>
    </location>
</feature>
<keyword evidence="3" id="KW-1003">Cell membrane</keyword>
<evidence type="ECO:0000256" key="4">
    <source>
        <dbReference type="ARBA" id="ARBA00022692"/>
    </source>
</evidence>